<gene>
    <name evidence="1" type="ORF">CHARACLAT_033222</name>
</gene>
<evidence type="ECO:0000313" key="1">
    <source>
        <dbReference type="EMBL" id="MED6289137.1"/>
    </source>
</evidence>
<proteinExistence type="predicted"/>
<sequence>MTEPFLTQQSVEWRRDCRVDWTNALMVPGQLSGTTISSDLVQNRVIQLSGPLLQQLRYPNTAICVLVLMSTYTELAVWVMAVTEAHCRMTGAPESKRQVLVSWNSVSLGASSLGVVCLANQNPHD</sequence>
<protein>
    <submittedName>
        <fullName evidence="1">Uncharacterized protein</fullName>
    </submittedName>
</protein>
<dbReference type="Proteomes" id="UP001352852">
    <property type="component" value="Unassembled WGS sequence"/>
</dbReference>
<dbReference type="EMBL" id="JAHUTJ010064113">
    <property type="protein sequence ID" value="MED6289137.1"/>
    <property type="molecule type" value="Genomic_DNA"/>
</dbReference>
<comment type="caution">
    <text evidence="1">The sequence shown here is derived from an EMBL/GenBank/DDBJ whole genome shotgun (WGS) entry which is preliminary data.</text>
</comment>
<organism evidence="1 2">
    <name type="scientific">Characodon lateralis</name>
    <dbReference type="NCBI Taxonomy" id="208331"/>
    <lineage>
        <taxon>Eukaryota</taxon>
        <taxon>Metazoa</taxon>
        <taxon>Chordata</taxon>
        <taxon>Craniata</taxon>
        <taxon>Vertebrata</taxon>
        <taxon>Euteleostomi</taxon>
        <taxon>Actinopterygii</taxon>
        <taxon>Neopterygii</taxon>
        <taxon>Teleostei</taxon>
        <taxon>Neoteleostei</taxon>
        <taxon>Acanthomorphata</taxon>
        <taxon>Ovalentaria</taxon>
        <taxon>Atherinomorphae</taxon>
        <taxon>Cyprinodontiformes</taxon>
        <taxon>Goodeidae</taxon>
        <taxon>Characodon</taxon>
    </lineage>
</organism>
<evidence type="ECO:0000313" key="2">
    <source>
        <dbReference type="Proteomes" id="UP001352852"/>
    </source>
</evidence>
<keyword evidence="2" id="KW-1185">Reference proteome</keyword>
<reference evidence="1 2" key="1">
    <citation type="submission" date="2021-06" db="EMBL/GenBank/DDBJ databases">
        <authorList>
            <person name="Palmer J.M."/>
        </authorList>
    </citation>
    <scope>NUCLEOTIDE SEQUENCE [LARGE SCALE GENOMIC DNA]</scope>
    <source>
        <strain evidence="1 2">CL_MEX2019</strain>
        <tissue evidence="1">Muscle</tissue>
    </source>
</reference>
<name>A0ABU7EPI8_9TELE</name>
<accession>A0ABU7EPI8</accession>